<dbReference type="EMBL" id="JAJOMB010000002">
    <property type="protein sequence ID" value="MCD5309984.1"/>
    <property type="molecule type" value="Genomic_DNA"/>
</dbReference>
<dbReference type="Proteomes" id="UP001138997">
    <property type="component" value="Unassembled WGS sequence"/>
</dbReference>
<evidence type="ECO:0000313" key="1">
    <source>
        <dbReference type="EMBL" id="MCD5309984.1"/>
    </source>
</evidence>
<sequence>MRDRILSPGEAVTDVVAGKHIVLVSTAGRGLTAYRPDDWGVAKESWVDDVLRVEGPEPMTHVEPEIFAVIYAKDGETYVLGLHGEDDLEALAGRLVLPGDLAISATALAEQVALHRVGGYFHGTLVEGSVWGEPLAGRYPAVLEQVSSVVHPVRLERAGEQARLEFFSYTSRPIELNLWVTVDRWTVDVLPGRPVSIQRATVTEVEGHTGEQPPWAG</sequence>
<proteinExistence type="predicted"/>
<evidence type="ECO:0000313" key="2">
    <source>
        <dbReference type="Proteomes" id="UP001138997"/>
    </source>
</evidence>
<organism evidence="1 2">
    <name type="scientific">Kineosporia babensis</name>
    <dbReference type="NCBI Taxonomy" id="499548"/>
    <lineage>
        <taxon>Bacteria</taxon>
        <taxon>Bacillati</taxon>
        <taxon>Actinomycetota</taxon>
        <taxon>Actinomycetes</taxon>
        <taxon>Kineosporiales</taxon>
        <taxon>Kineosporiaceae</taxon>
        <taxon>Kineosporia</taxon>
    </lineage>
</organism>
<dbReference type="RefSeq" id="WP_231438913.1">
    <property type="nucleotide sequence ID" value="NZ_JAJOMB010000002.1"/>
</dbReference>
<gene>
    <name evidence="1" type="ORF">LR394_03700</name>
</gene>
<reference evidence="1" key="1">
    <citation type="submission" date="2021-11" db="EMBL/GenBank/DDBJ databases">
        <title>Streptomyces corallinus and Kineosporia corallina sp. nov., two new coral-derived marine actinobacteria.</title>
        <authorList>
            <person name="Buangrab K."/>
            <person name="Sutthacheep M."/>
            <person name="Yeemin T."/>
            <person name="Harunari E."/>
            <person name="Igarashi Y."/>
            <person name="Sripreechasak P."/>
            <person name="Kanchanasin P."/>
            <person name="Tanasupawat S."/>
            <person name="Phongsopitanun W."/>
        </authorList>
    </citation>
    <scope>NUCLEOTIDE SEQUENCE</scope>
    <source>
        <strain evidence="1">JCM 31032</strain>
    </source>
</reference>
<comment type="caution">
    <text evidence="1">The sequence shown here is derived from an EMBL/GenBank/DDBJ whole genome shotgun (WGS) entry which is preliminary data.</text>
</comment>
<accession>A0A9X1SRV3</accession>
<name>A0A9X1SRV3_9ACTN</name>
<dbReference type="AlphaFoldDB" id="A0A9X1SRV3"/>
<protein>
    <submittedName>
        <fullName evidence="1">Uncharacterized protein</fullName>
    </submittedName>
</protein>
<keyword evidence="2" id="KW-1185">Reference proteome</keyword>